<organism evidence="1 2">
    <name type="scientific">Holotrichia oblita</name>
    <name type="common">Chafer beetle</name>
    <dbReference type="NCBI Taxonomy" id="644536"/>
    <lineage>
        <taxon>Eukaryota</taxon>
        <taxon>Metazoa</taxon>
        <taxon>Ecdysozoa</taxon>
        <taxon>Arthropoda</taxon>
        <taxon>Hexapoda</taxon>
        <taxon>Insecta</taxon>
        <taxon>Pterygota</taxon>
        <taxon>Neoptera</taxon>
        <taxon>Endopterygota</taxon>
        <taxon>Coleoptera</taxon>
        <taxon>Polyphaga</taxon>
        <taxon>Scarabaeiformia</taxon>
        <taxon>Scarabaeidae</taxon>
        <taxon>Melolonthinae</taxon>
        <taxon>Holotrichia</taxon>
    </lineage>
</organism>
<name>A0ACB9TC88_HOLOL</name>
<evidence type="ECO:0000313" key="1">
    <source>
        <dbReference type="EMBL" id="KAI4464416.1"/>
    </source>
</evidence>
<evidence type="ECO:0000313" key="2">
    <source>
        <dbReference type="Proteomes" id="UP001056778"/>
    </source>
</evidence>
<accession>A0ACB9TC88</accession>
<comment type="caution">
    <text evidence="1">The sequence shown here is derived from an EMBL/GenBank/DDBJ whole genome shotgun (WGS) entry which is preliminary data.</text>
</comment>
<dbReference type="EMBL" id="CM043017">
    <property type="protein sequence ID" value="KAI4464416.1"/>
    <property type="molecule type" value="Genomic_DNA"/>
</dbReference>
<gene>
    <name evidence="1" type="ORF">MML48_3g00010778</name>
</gene>
<keyword evidence="2" id="KW-1185">Reference proteome</keyword>
<dbReference type="Proteomes" id="UP001056778">
    <property type="component" value="Chromosome 3"/>
</dbReference>
<reference evidence="1" key="1">
    <citation type="submission" date="2022-04" db="EMBL/GenBank/DDBJ databases">
        <title>Chromosome-scale genome assembly of Holotrichia oblita Faldermann.</title>
        <authorList>
            <person name="Rongchong L."/>
        </authorList>
    </citation>
    <scope>NUCLEOTIDE SEQUENCE</scope>
    <source>
        <strain evidence="1">81SQS9</strain>
    </source>
</reference>
<protein>
    <submittedName>
        <fullName evidence="1">M-phase phosphoprotein 6</fullName>
    </submittedName>
</protein>
<sequence length="132" mass="15143">MQDKKTKLSKAILDMKFMKKTKERVQKEEEDAEGQTMYANEITEEMRKSGNIVFMETSICSCKSLMEGRLSFGGMNPDIENYMAIKYSPKLEEIEKQMGTDVSDAEMAKGYSTLVNTMAKKFTDKKKRHVNS</sequence>
<proteinExistence type="predicted"/>